<evidence type="ECO:0000313" key="3">
    <source>
        <dbReference type="Proteomes" id="UP000689195"/>
    </source>
</evidence>
<feature type="transmembrane region" description="Helical" evidence="1">
    <location>
        <begin position="145"/>
        <end position="164"/>
    </location>
</feature>
<evidence type="ECO:0000313" key="2">
    <source>
        <dbReference type="EMBL" id="CAD8198270.1"/>
    </source>
</evidence>
<organism evidence="2 3">
    <name type="scientific">Paramecium pentaurelia</name>
    <dbReference type="NCBI Taxonomy" id="43138"/>
    <lineage>
        <taxon>Eukaryota</taxon>
        <taxon>Sar</taxon>
        <taxon>Alveolata</taxon>
        <taxon>Ciliophora</taxon>
        <taxon>Intramacronucleata</taxon>
        <taxon>Oligohymenophorea</taxon>
        <taxon>Peniculida</taxon>
        <taxon>Parameciidae</taxon>
        <taxon>Paramecium</taxon>
    </lineage>
</organism>
<keyword evidence="1" id="KW-0472">Membrane</keyword>
<keyword evidence="3" id="KW-1185">Reference proteome</keyword>
<dbReference type="Proteomes" id="UP000689195">
    <property type="component" value="Unassembled WGS sequence"/>
</dbReference>
<sequence>MNSSIEKNLKRRSTRLSFTNTIQKSVISKKISAQATEITAEFLKRQKEYENINKYSLQEESNEKMKASIRKSNYHTIKDAVNKAKQKFFESTPQRKDFMNSTIPKYQQQYNSIQQIANQFRTQKKSNCIIQNEKQQQQKQWNLKLILIIVVPLICLIRVFFALFPRE</sequence>
<keyword evidence="1" id="KW-0812">Transmembrane</keyword>
<protein>
    <recommendedName>
        <fullName evidence="4">Transmembrane protein</fullName>
    </recommendedName>
</protein>
<keyword evidence="1" id="KW-1133">Transmembrane helix</keyword>
<proteinExistence type="predicted"/>
<dbReference type="AlphaFoldDB" id="A0A8S1XB43"/>
<gene>
    <name evidence="2" type="ORF">PPENT_87.1.T1180044</name>
</gene>
<dbReference type="OrthoDB" id="309553at2759"/>
<evidence type="ECO:0000256" key="1">
    <source>
        <dbReference type="SAM" id="Phobius"/>
    </source>
</evidence>
<reference evidence="2" key="1">
    <citation type="submission" date="2021-01" db="EMBL/GenBank/DDBJ databases">
        <authorList>
            <consortium name="Genoscope - CEA"/>
            <person name="William W."/>
        </authorList>
    </citation>
    <scope>NUCLEOTIDE SEQUENCE</scope>
</reference>
<evidence type="ECO:0008006" key="4">
    <source>
        <dbReference type="Google" id="ProtNLM"/>
    </source>
</evidence>
<accession>A0A8S1XB43</accession>
<comment type="caution">
    <text evidence="2">The sequence shown here is derived from an EMBL/GenBank/DDBJ whole genome shotgun (WGS) entry which is preliminary data.</text>
</comment>
<dbReference type="EMBL" id="CAJJDO010000118">
    <property type="protein sequence ID" value="CAD8198270.1"/>
    <property type="molecule type" value="Genomic_DNA"/>
</dbReference>
<name>A0A8S1XB43_9CILI</name>